<dbReference type="EMBL" id="CP041637">
    <property type="protein sequence ID" value="QDO92457.1"/>
    <property type="molecule type" value="Genomic_DNA"/>
</dbReference>
<dbReference type="PANTHER" id="PTHR47959">
    <property type="entry name" value="ATP-DEPENDENT RNA HELICASE RHLE-RELATED"/>
    <property type="match status" value="1"/>
</dbReference>
<dbReference type="GO" id="GO:0003724">
    <property type="term" value="F:RNA helicase activity"/>
    <property type="evidence" value="ECO:0007669"/>
    <property type="project" value="TreeGrafter"/>
</dbReference>
<dbReference type="GO" id="GO:0003676">
    <property type="term" value="F:nucleic acid binding"/>
    <property type="evidence" value="ECO:0007669"/>
    <property type="project" value="InterPro"/>
</dbReference>
<organism evidence="6 7">
    <name type="scientific">Formosa sediminum</name>
    <dbReference type="NCBI Taxonomy" id="2594004"/>
    <lineage>
        <taxon>Bacteria</taxon>
        <taxon>Pseudomonadati</taxon>
        <taxon>Bacteroidota</taxon>
        <taxon>Flavobacteriia</taxon>
        <taxon>Flavobacteriales</taxon>
        <taxon>Flavobacteriaceae</taxon>
        <taxon>Formosa</taxon>
    </lineage>
</organism>
<dbReference type="AlphaFoldDB" id="A0A516GLQ6"/>
<dbReference type="InterPro" id="IPR014001">
    <property type="entry name" value="Helicase_ATP-bd"/>
</dbReference>
<dbReference type="GO" id="GO:0005829">
    <property type="term" value="C:cytosol"/>
    <property type="evidence" value="ECO:0007669"/>
    <property type="project" value="TreeGrafter"/>
</dbReference>
<dbReference type="OrthoDB" id="1118340at2"/>
<feature type="domain" description="Helicase ATP-binding" evidence="5">
    <location>
        <begin position="30"/>
        <end position="201"/>
    </location>
</feature>
<evidence type="ECO:0000259" key="5">
    <source>
        <dbReference type="PROSITE" id="PS51192"/>
    </source>
</evidence>
<dbReference type="Gene3D" id="3.40.50.300">
    <property type="entry name" value="P-loop containing nucleotide triphosphate hydrolases"/>
    <property type="match status" value="1"/>
</dbReference>
<sequence>MSFKKILPILKATLEHLEFEHPTPLQKKVLSTVKSGANVFGIGPEGSGKSTALVLSVIQKLKGEAFGDAPRAIVLVKDKAEALALKAKFDVFTKPTDLRVYCIYDEHKIDAQRDEIYVGTDILIATVKRLNKLYFLNSIHLTDVQLICIEDAQFLIRQKTYNDIMRLAESINKSQYAIFADSFDSRLERFEEAFMFDAYKFEV</sequence>
<evidence type="ECO:0000313" key="6">
    <source>
        <dbReference type="EMBL" id="QDO92457.1"/>
    </source>
</evidence>
<dbReference type="PROSITE" id="PS51192">
    <property type="entry name" value="HELICASE_ATP_BIND_1"/>
    <property type="match status" value="1"/>
</dbReference>
<keyword evidence="4" id="KW-0067">ATP-binding</keyword>
<dbReference type="Pfam" id="PF00270">
    <property type="entry name" value="DEAD"/>
    <property type="match status" value="1"/>
</dbReference>
<dbReference type="GO" id="GO:0016787">
    <property type="term" value="F:hydrolase activity"/>
    <property type="evidence" value="ECO:0007669"/>
    <property type="project" value="UniProtKB-KW"/>
</dbReference>
<keyword evidence="3 6" id="KW-0347">Helicase</keyword>
<evidence type="ECO:0000256" key="1">
    <source>
        <dbReference type="ARBA" id="ARBA00022741"/>
    </source>
</evidence>
<dbReference type="KEGG" id="fop:FNB79_00120"/>
<dbReference type="InterPro" id="IPR027417">
    <property type="entry name" value="P-loop_NTPase"/>
</dbReference>
<protein>
    <submittedName>
        <fullName evidence="6">DEAD/DEAH box helicase</fullName>
    </submittedName>
</protein>
<proteinExistence type="predicted"/>
<evidence type="ECO:0000313" key="7">
    <source>
        <dbReference type="Proteomes" id="UP000319209"/>
    </source>
</evidence>
<evidence type="ECO:0000256" key="2">
    <source>
        <dbReference type="ARBA" id="ARBA00022801"/>
    </source>
</evidence>
<dbReference type="SUPFAM" id="SSF52540">
    <property type="entry name" value="P-loop containing nucleoside triphosphate hydrolases"/>
    <property type="match status" value="1"/>
</dbReference>
<dbReference type="InterPro" id="IPR050079">
    <property type="entry name" value="DEAD_box_RNA_helicase"/>
</dbReference>
<evidence type="ECO:0000256" key="3">
    <source>
        <dbReference type="ARBA" id="ARBA00022806"/>
    </source>
</evidence>
<dbReference type="SMART" id="SM00487">
    <property type="entry name" value="DEXDc"/>
    <property type="match status" value="1"/>
</dbReference>
<dbReference type="InterPro" id="IPR011545">
    <property type="entry name" value="DEAD/DEAH_box_helicase_dom"/>
</dbReference>
<dbReference type="GO" id="GO:0005524">
    <property type="term" value="F:ATP binding"/>
    <property type="evidence" value="ECO:0007669"/>
    <property type="project" value="UniProtKB-KW"/>
</dbReference>
<gene>
    <name evidence="6" type="ORF">FNB79_00120</name>
</gene>
<keyword evidence="2" id="KW-0378">Hydrolase</keyword>
<dbReference type="Proteomes" id="UP000319209">
    <property type="component" value="Chromosome"/>
</dbReference>
<keyword evidence="7" id="KW-1185">Reference proteome</keyword>
<dbReference type="PANTHER" id="PTHR47959:SF1">
    <property type="entry name" value="ATP-DEPENDENT RNA HELICASE DBPA"/>
    <property type="match status" value="1"/>
</dbReference>
<dbReference type="RefSeq" id="WP_143379369.1">
    <property type="nucleotide sequence ID" value="NZ_CP041637.1"/>
</dbReference>
<keyword evidence="1" id="KW-0547">Nucleotide-binding</keyword>
<reference evidence="6 7" key="1">
    <citation type="submission" date="2019-07" db="EMBL/GenBank/DDBJ databases">
        <title>Genome sequencing for Formosa sp. PS13.</title>
        <authorList>
            <person name="Park S.-J."/>
        </authorList>
    </citation>
    <scope>NUCLEOTIDE SEQUENCE [LARGE SCALE GENOMIC DNA]</scope>
    <source>
        <strain evidence="6 7">PS13</strain>
    </source>
</reference>
<accession>A0A516GLQ6</accession>
<name>A0A516GLQ6_9FLAO</name>
<evidence type="ECO:0000256" key="4">
    <source>
        <dbReference type="ARBA" id="ARBA00022840"/>
    </source>
</evidence>